<evidence type="ECO:0000256" key="6">
    <source>
        <dbReference type="ARBA" id="ARBA00023180"/>
    </source>
</evidence>
<proteinExistence type="inferred from homology"/>
<evidence type="ECO:0000259" key="8">
    <source>
        <dbReference type="Pfam" id="PF04083"/>
    </source>
</evidence>
<dbReference type="Pfam" id="PF04083">
    <property type="entry name" value="Abhydro_lipase"/>
    <property type="match status" value="1"/>
</dbReference>
<feature type="domain" description="Partial AB-hydrolase lipase" evidence="8">
    <location>
        <begin position="130"/>
        <end position="181"/>
    </location>
</feature>
<keyword evidence="5" id="KW-0443">Lipid metabolism</keyword>
<organism evidence="9 10">
    <name type="scientific">Pararge aegeria aegeria</name>
    <dbReference type="NCBI Taxonomy" id="348720"/>
    <lineage>
        <taxon>Eukaryota</taxon>
        <taxon>Metazoa</taxon>
        <taxon>Ecdysozoa</taxon>
        <taxon>Arthropoda</taxon>
        <taxon>Hexapoda</taxon>
        <taxon>Insecta</taxon>
        <taxon>Pterygota</taxon>
        <taxon>Neoptera</taxon>
        <taxon>Endopterygota</taxon>
        <taxon>Lepidoptera</taxon>
        <taxon>Glossata</taxon>
        <taxon>Ditrysia</taxon>
        <taxon>Papilionoidea</taxon>
        <taxon>Nymphalidae</taxon>
        <taxon>Satyrinae</taxon>
        <taxon>Satyrini</taxon>
        <taxon>Parargina</taxon>
        <taxon>Pararge</taxon>
    </lineage>
</organism>
<dbReference type="EMBL" id="CAKXAJ010026429">
    <property type="protein sequence ID" value="CAH2268282.1"/>
    <property type="molecule type" value="Genomic_DNA"/>
</dbReference>
<keyword evidence="10" id="KW-1185">Reference proteome</keyword>
<dbReference type="SUPFAM" id="SSF53474">
    <property type="entry name" value="alpha/beta-Hydrolases"/>
    <property type="match status" value="1"/>
</dbReference>
<sequence>MRHPQPEDPFASSSPSVQTLPGRAPFRGCPTRPDYAVKIIRVNQLSPKKTNENELSSVANPIVQLASRTSAEVFANAVGVITKAPKAVAQIADTLYTYPFLVNRNLLNYADKLVFEYNAHVNNEDVTLSISELITKYGYSVERHDVRTQDGYNLHMFRIPSNGSVVFLMHGLGGCADDFVLAGPQSGLAYLLSKEGYDVWMGNARGNKHSRSHEYLTPSDPEFWDFSWHEIGYYDLPAMIDHTLAISKSDKLKYIGHSQGTTVFFVMAAEREEYNDKIALMVALSPVAYMTHVKSPLVRLLSPGTPLIYEVTKSLGLYELMPDNALTRSLKLLLCGVGPLEDILCSNVLFLIVGFDLEQLNMTNLPVILSHVPAGSSVKQLAHYGQGVVSGEFRQFDFGAKGNLERYGSLIPPKYALDRVRVPVSLFYSDEDWLAHPDDVDRLYNELFNAVDIHRVPYDQFNHLDFIFAKEFKRLIYKRLRKLLSLF</sequence>
<dbReference type="FunFam" id="3.40.50.1820:FF:000021">
    <property type="entry name" value="Lipase"/>
    <property type="match status" value="1"/>
</dbReference>
<dbReference type="InterPro" id="IPR006693">
    <property type="entry name" value="AB_hydrolase_lipase"/>
</dbReference>
<dbReference type="OrthoDB" id="9974421at2759"/>
<gene>
    <name evidence="9" type="primary">jg5481</name>
    <name evidence="9" type="ORF">PAEG_LOCUS26671</name>
</gene>
<evidence type="ECO:0000313" key="9">
    <source>
        <dbReference type="EMBL" id="CAH2268282.1"/>
    </source>
</evidence>
<evidence type="ECO:0000256" key="4">
    <source>
        <dbReference type="ARBA" id="ARBA00022963"/>
    </source>
</evidence>
<reference evidence="9" key="1">
    <citation type="submission" date="2022-03" db="EMBL/GenBank/DDBJ databases">
        <authorList>
            <person name="Lindestad O."/>
        </authorList>
    </citation>
    <scope>NUCLEOTIDE SEQUENCE</scope>
</reference>
<dbReference type="Gene3D" id="3.40.50.1820">
    <property type="entry name" value="alpha/beta hydrolase"/>
    <property type="match status" value="1"/>
</dbReference>
<accession>A0A8S4SGU2</accession>
<dbReference type="Proteomes" id="UP000838756">
    <property type="component" value="Unassembled WGS sequence"/>
</dbReference>
<keyword evidence="2" id="KW-0732">Signal</keyword>
<evidence type="ECO:0000256" key="2">
    <source>
        <dbReference type="ARBA" id="ARBA00022729"/>
    </source>
</evidence>
<evidence type="ECO:0000256" key="5">
    <source>
        <dbReference type="ARBA" id="ARBA00023098"/>
    </source>
</evidence>
<keyword evidence="4" id="KW-0442">Lipid degradation</keyword>
<evidence type="ECO:0000256" key="7">
    <source>
        <dbReference type="SAM" id="MobiDB-lite"/>
    </source>
</evidence>
<evidence type="ECO:0000313" key="10">
    <source>
        <dbReference type="Proteomes" id="UP000838756"/>
    </source>
</evidence>
<keyword evidence="6" id="KW-0325">Glycoprotein</keyword>
<dbReference type="AlphaFoldDB" id="A0A8S4SGU2"/>
<evidence type="ECO:0000256" key="3">
    <source>
        <dbReference type="ARBA" id="ARBA00022801"/>
    </source>
</evidence>
<dbReference type="GO" id="GO:0016787">
    <property type="term" value="F:hydrolase activity"/>
    <property type="evidence" value="ECO:0007669"/>
    <property type="project" value="UniProtKB-KW"/>
</dbReference>
<feature type="region of interest" description="Disordered" evidence="7">
    <location>
        <begin position="1"/>
        <end position="29"/>
    </location>
</feature>
<comment type="caution">
    <text evidence="9">The sequence shown here is derived from an EMBL/GenBank/DDBJ whole genome shotgun (WGS) entry which is preliminary data.</text>
</comment>
<evidence type="ECO:0000256" key="1">
    <source>
        <dbReference type="ARBA" id="ARBA00010701"/>
    </source>
</evidence>
<dbReference type="GO" id="GO:0016042">
    <property type="term" value="P:lipid catabolic process"/>
    <property type="evidence" value="ECO:0007669"/>
    <property type="project" value="UniProtKB-KW"/>
</dbReference>
<protein>
    <submittedName>
        <fullName evidence="9">Jg5481 protein</fullName>
    </submittedName>
</protein>
<keyword evidence="3" id="KW-0378">Hydrolase</keyword>
<comment type="similarity">
    <text evidence="1">Belongs to the AB hydrolase superfamily. Lipase family.</text>
</comment>
<dbReference type="PANTHER" id="PTHR11005">
    <property type="entry name" value="LYSOSOMAL ACID LIPASE-RELATED"/>
    <property type="match status" value="1"/>
</dbReference>
<dbReference type="InterPro" id="IPR029058">
    <property type="entry name" value="AB_hydrolase_fold"/>
</dbReference>
<name>A0A8S4SGU2_9NEOP</name>